<dbReference type="AlphaFoldDB" id="A0A0G0C4X4"/>
<proteinExistence type="predicted"/>
<evidence type="ECO:0000313" key="1">
    <source>
        <dbReference type="EMBL" id="KKP46290.1"/>
    </source>
</evidence>
<comment type="caution">
    <text evidence="1">The sequence shown here is derived from an EMBL/GenBank/DDBJ whole genome shotgun (WGS) entry which is preliminary data.</text>
</comment>
<protein>
    <recommendedName>
        <fullName evidence="3">Big-1 domain-containing protein</fullName>
    </recommendedName>
</protein>
<evidence type="ECO:0000313" key="2">
    <source>
        <dbReference type="Proteomes" id="UP000033995"/>
    </source>
</evidence>
<accession>A0A0G0C4X4</accession>
<dbReference type="Proteomes" id="UP000033995">
    <property type="component" value="Unassembled WGS sequence"/>
</dbReference>
<dbReference type="Gene3D" id="2.60.40.10">
    <property type="entry name" value="Immunoglobulins"/>
    <property type="match status" value="1"/>
</dbReference>
<sequence length="134" mass="14543">MRSIFIIFVLILILIVSLVFIKNKTSVVPEAKSPNLASISISNSYVFASPVRARASGDLIRITVFILDNDGFGIADKTVNLIADTKINVENIQSLTDDTGKAIFDISSKNTGAFLIEAVVGNQNLPQKVKVVYD</sequence>
<dbReference type="InterPro" id="IPR008964">
    <property type="entry name" value="Invasin/intimin_cell_adhesion"/>
</dbReference>
<reference evidence="1 2" key="1">
    <citation type="journal article" date="2015" name="Nature">
        <title>rRNA introns, odd ribosomes, and small enigmatic genomes across a large radiation of phyla.</title>
        <authorList>
            <person name="Brown C.T."/>
            <person name="Hug L.A."/>
            <person name="Thomas B.C."/>
            <person name="Sharon I."/>
            <person name="Castelle C.J."/>
            <person name="Singh A."/>
            <person name="Wilkins M.J."/>
            <person name="Williams K.H."/>
            <person name="Banfield J.F."/>
        </authorList>
    </citation>
    <scope>NUCLEOTIDE SEQUENCE [LARGE SCALE GENOMIC DNA]</scope>
</reference>
<dbReference type="InterPro" id="IPR013783">
    <property type="entry name" value="Ig-like_fold"/>
</dbReference>
<gene>
    <name evidence="1" type="ORF">UR38_C0012G0012</name>
</gene>
<name>A0A0G0C4X4_9BACT</name>
<dbReference type="EMBL" id="LBOZ01000012">
    <property type="protein sequence ID" value="KKP46290.1"/>
    <property type="molecule type" value="Genomic_DNA"/>
</dbReference>
<evidence type="ECO:0008006" key="3">
    <source>
        <dbReference type="Google" id="ProtNLM"/>
    </source>
</evidence>
<organism evidence="1 2">
    <name type="scientific">Candidatus Woesebacteria bacterium GW2011_GWA2_33_28</name>
    <dbReference type="NCBI Taxonomy" id="1618561"/>
    <lineage>
        <taxon>Bacteria</taxon>
        <taxon>Candidatus Woeseibacteriota</taxon>
    </lineage>
</organism>
<dbReference type="SUPFAM" id="SSF49373">
    <property type="entry name" value="Invasin/intimin cell-adhesion fragments"/>
    <property type="match status" value="1"/>
</dbReference>